<gene>
    <name evidence="1" type="ORF">SAMN05443550_11448</name>
</gene>
<accession>A0A1H4H8J0</accession>
<name>A0A1H4H8J0_9SPHI</name>
<organism evidence="1 2">
    <name type="scientific">Pedobacter hartonius</name>
    <dbReference type="NCBI Taxonomy" id="425514"/>
    <lineage>
        <taxon>Bacteria</taxon>
        <taxon>Pseudomonadati</taxon>
        <taxon>Bacteroidota</taxon>
        <taxon>Sphingobacteriia</taxon>
        <taxon>Sphingobacteriales</taxon>
        <taxon>Sphingobacteriaceae</taxon>
        <taxon>Pedobacter</taxon>
    </lineage>
</organism>
<proteinExistence type="predicted"/>
<evidence type="ECO:0000313" key="1">
    <source>
        <dbReference type="EMBL" id="SEB18016.1"/>
    </source>
</evidence>
<dbReference type="AlphaFoldDB" id="A0A1H4H8J0"/>
<dbReference type="Proteomes" id="UP000198850">
    <property type="component" value="Unassembled WGS sequence"/>
</dbReference>
<dbReference type="EMBL" id="FNRA01000014">
    <property type="protein sequence ID" value="SEB18016.1"/>
    <property type="molecule type" value="Genomic_DNA"/>
</dbReference>
<sequence>MNLNGTTMPMFKTNQDQYAGIIPVIPEGTYQLKIKSVNFKEPLAFKVVPNTIITEPKVIIDSYRTENGSALTLSNTASGTIEIWEIKKLTATEMILF</sequence>
<reference evidence="1 2" key="1">
    <citation type="submission" date="2016-10" db="EMBL/GenBank/DDBJ databases">
        <authorList>
            <person name="de Groot N.N."/>
        </authorList>
    </citation>
    <scope>NUCLEOTIDE SEQUENCE [LARGE SCALE GENOMIC DNA]</scope>
    <source>
        <strain evidence="1 2">DSM 19033</strain>
    </source>
</reference>
<keyword evidence="2" id="KW-1185">Reference proteome</keyword>
<evidence type="ECO:0000313" key="2">
    <source>
        <dbReference type="Proteomes" id="UP000198850"/>
    </source>
</evidence>
<protein>
    <submittedName>
        <fullName evidence="1">Uncharacterized protein</fullName>
    </submittedName>
</protein>